<gene>
    <name evidence="1" type="ORF">NHX12_019153</name>
</gene>
<organism evidence="1 2">
    <name type="scientific">Muraenolepis orangiensis</name>
    <name type="common">Patagonian moray cod</name>
    <dbReference type="NCBI Taxonomy" id="630683"/>
    <lineage>
        <taxon>Eukaryota</taxon>
        <taxon>Metazoa</taxon>
        <taxon>Chordata</taxon>
        <taxon>Craniata</taxon>
        <taxon>Vertebrata</taxon>
        <taxon>Euteleostomi</taxon>
        <taxon>Actinopterygii</taxon>
        <taxon>Neopterygii</taxon>
        <taxon>Teleostei</taxon>
        <taxon>Neoteleostei</taxon>
        <taxon>Acanthomorphata</taxon>
        <taxon>Zeiogadaria</taxon>
        <taxon>Gadariae</taxon>
        <taxon>Gadiformes</taxon>
        <taxon>Muraenolepidoidei</taxon>
        <taxon>Muraenolepididae</taxon>
        <taxon>Muraenolepis</taxon>
    </lineage>
</organism>
<dbReference type="EMBL" id="JANIIK010000035">
    <property type="protein sequence ID" value="KAJ3612896.1"/>
    <property type="molecule type" value="Genomic_DNA"/>
</dbReference>
<comment type="caution">
    <text evidence="1">The sequence shown here is derived from an EMBL/GenBank/DDBJ whole genome shotgun (WGS) entry which is preliminary data.</text>
</comment>
<dbReference type="AlphaFoldDB" id="A0A9Q0IX90"/>
<reference evidence="1" key="1">
    <citation type="submission" date="2022-07" db="EMBL/GenBank/DDBJ databases">
        <title>Chromosome-level genome of Muraenolepis orangiensis.</title>
        <authorList>
            <person name="Kim J."/>
        </authorList>
    </citation>
    <scope>NUCLEOTIDE SEQUENCE</scope>
    <source>
        <strain evidence="1">KU_S4_2022</strain>
        <tissue evidence="1">Muscle</tissue>
    </source>
</reference>
<protein>
    <submittedName>
        <fullName evidence="1">Uncharacterized protein</fullName>
    </submittedName>
</protein>
<proteinExistence type="predicted"/>
<accession>A0A9Q0IX90</accession>
<sequence>MKQFPDKYEVLRDTLSRPDALRDWTRLISASSSGTPLGPSLEGMVCSDVARMCLDLGGEAEEGGCCGGGGVHGGVPGSLRAMMQAC</sequence>
<keyword evidence="2" id="KW-1185">Reference proteome</keyword>
<evidence type="ECO:0000313" key="2">
    <source>
        <dbReference type="Proteomes" id="UP001148018"/>
    </source>
</evidence>
<evidence type="ECO:0000313" key="1">
    <source>
        <dbReference type="EMBL" id="KAJ3612896.1"/>
    </source>
</evidence>
<dbReference type="Proteomes" id="UP001148018">
    <property type="component" value="Unassembled WGS sequence"/>
</dbReference>
<name>A0A9Q0IX90_9TELE</name>